<dbReference type="EMBL" id="JAXIOK010000018">
    <property type="protein sequence ID" value="KAK4749548.1"/>
    <property type="molecule type" value="Genomic_DNA"/>
</dbReference>
<organism evidence="1 2">
    <name type="scientific">Trapa incisa</name>
    <dbReference type="NCBI Taxonomy" id="236973"/>
    <lineage>
        <taxon>Eukaryota</taxon>
        <taxon>Viridiplantae</taxon>
        <taxon>Streptophyta</taxon>
        <taxon>Embryophyta</taxon>
        <taxon>Tracheophyta</taxon>
        <taxon>Spermatophyta</taxon>
        <taxon>Magnoliopsida</taxon>
        <taxon>eudicotyledons</taxon>
        <taxon>Gunneridae</taxon>
        <taxon>Pentapetalae</taxon>
        <taxon>rosids</taxon>
        <taxon>malvids</taxon>
        <taxon>Myrtales</taxon>
        <taxon>Lythraceae</taxon>
        <taxon>Trapa</taxon>
    </lineage>
</organism>
<evidence type="ECO:0008006" key="3">
    <source>
        <dbReference type="Google" id="ProtNLM"/>
    </source>
</evidence>
<dbReference type="SUPFAM" id="SSF53335">
    <property type="entry name" value="S-adenosyl-L-methionine-dependent methyltransferases"/>
    <property type="match status" value="1"/>
</dbReference>
<evidence type="ECO:0000313" key="1">
    <source>
        <dbReference type="EMBL" id="KAK4749548.1"/>
    </source>
</evidence>
<sequence>MQKSLYRTPKLISQKPKGKGGVVNLPSVLWCKMRLIPTPSRPAHEQTSKYPFSSSKDSRLPSFFSTEAEAGGASRIHDSWGLNSIALFISECFEGISHYEEPELTNHTALPCPGGLLVEEHHSNYGEPWAGGRDVFEFLAEASHLKPDSHVLEIGCGTLRVGLHFIRLLEPSHFHCPEKDELSLMAAFRYELPSQGLLHKRPLIVRGEDMDLAKFSSEVVYDLIYASAVFLHIPDKLMWVGLKRLASRLKPIQGWIFVSHNVKLCSRLGSQECTRKLASLGLEYAGKHTHDSLLFNHYEILFEFRSSQSPCFKADAVACWALFGLALVCLYIKLCPDHSMAQGKMGASMASFFLILLLTFSGTENEKMVHLAEAKACHKVWNCRGYDRCRQDCQSRFGGRGDCDLYTAPPVPKQCFCAYRC</sequence>
<dbReference type="CDD" id="cd02440">
    <property type="entry name" value="AdoMet_MTases"/>
    <property type="match status" value="1"/>
</dbReference>
<dbReference type="Gene3D" id="3.40.50.150">
    <property type="entry name" value="Vaccinia Virus protein VP39"/>
    <property type="match status" value="1"/>
</dbReference>
<reference evidence="1 2" key="1">
    <citation type="journal article" date="2023" name="Hortic Res">
        <title>Pangenome of water caltrop reveals structural variations and asymmetric subgenome divergence after allopolyploidization.</title>
        <authorList>
            <person name="Zhang X."/>
            <person name="Chen Y."/>
            <person name="Wang L."/>
            <person name="Yuan Y."/>
            <person name="Fang M."/>
            <person name="Shi L."/>
            <person name="Lu R."/>
            <person name="Comes H.P."/>
            <person name="Ma Y."/>
            <person name="Chen Y."/>
            <person name="Huang G."/>
            <person name="Zhou Y."/>
            <person name="Zheng Z."/>
            <person name="Qiu Y."/>
        </authorList>
    </citation>
    <scope>NUCLEOTIDE SEQUENCE [LARGE SCALE GENOMIC DNA]</scope>
    <source>
        <tissue evidence="1">Roots</tissue>
    </source>
</reference>
<name>A0AAN7GSN2_9MYRT</name>
<keyword evidence="2" id="KW-1185">Reference proteome</keyword>
<comment type="caution">
    <text evidence="1">The sequence shown here is derived from an EMBL/GenBank/DDBJ whole genome shotgun (WGS) entry which is preliminary data.</text>
</comment>
<dbReference type="InterPro" id="IPR029063">
    <property type="entry name" value="SAM-dependent_MTases_sf"/>
</dbReference>
<dbReference type="PANTHER" id="PTHR37886">
    <property type="entry name" value="S-ADENOSYL-L-METHIONINE-DEPENDENT METHYLTRANSFERASES SUPERFAMILY PROTEIN"/>
    <property type="match status" value="1"/>
</dbReference>
<dbReference type="PANTHER" id="PTHR37886:SF1">
    <property type="entry name" value="S-ADENOSYL-L-METHIONINE-DEPENDENT METHYLTRANSFERASES SUPERFAMILY PROTEIN"/>
    <property type="match status" value="1"/>
</dbReference>
<gene>
    <name evidence="1" type="ORF">SAY87_026997</name>
</gene>
<evidence type="ECO:0000313" key="2">
    <source>
        <dbReference type="Proteomes" id="UP001345219"/>
    </source>
</evidence>
<dbReference type="Proteomes" id="UP001345219">
    <property type="component" value="Chromosome 21"/>
</dbReference>
<dbReference type="AlphaFoldDB" id="A0AAN7GSN2"/>
<proteinExistence type="predicted"/>
<accession>A0AAN7GSN2</accession>
<protein>
    <recommendedName>
        <fullName evidence="3">S-adenosylmethionine-dependent methyltransferase</fullName>
    </recommendedName>
</protein>